<dbReference type="GO" id="GO:0061775">
    <property type="term" value="F:cohesin loader activity"/>
    <property type="evidence" value="ECO:0007669"/>
    <property type="project" value="InterPro"/>
</dbReference>
<comment type="similarity">
    <text evidence="2 6">Belongs to the SCC2/Nipped-B family.</text>
</comment>
<keyword evidence="10" id="KW-1185">Reference proteome</keyword>
<keyword evidence="5 6" id="KW-0131">Cell cycle</keyword>
<keyword evidence="3 6" id="KW-0677">Repeat</keyword>
<evidence type="ECO:0000256" key="5">
    <source>
        <dbReference type="ARBA" id="ARBA00023306"/>
    </source>
</evidence>
<dbReference type="GO" id="GO:0010468">
    <property type="term" value="P:regulation of gene expression"/>
    <property type="evidence" value="ECO:0007669"/>
    <property type="project" value="InterPro"/>
</dbReference>
<evidence type="ECO:0000256" key="1">
    <source>
        <dbReference type="ARBA" id="ARBA00004123"/>
    </source>
</evidence>
<dbReference type="GO" id="GO:0071169">
    <property type="term" value="P:establishment of protein localization to chromatin"/>
    <property type="evidence" value="ECO:0007669"/>
    <property type="project" value="TreeGrafter"/>
</dbReference>
<dbReference type="Proteomes" id="UP001314263">
    <property type="component" value="Unassembled WGS sequence"/>
</dbReference>
<dbReference type="InterPro" id="IPR011989">
    <property type="entry name" value="ARM-like"/>
</dbReference>
<dbReference type="GO" id="GO:0090694">
    <property type="term" value="C:Scc2-Scc4 cohesin loading complex"/>
    <property type="evidence" value="ECO:0007669"/>
    <property type="project" value="TreeGrafter"/>
</dbReference>
<feature type="region of interest" description="Disordered" evidence="7">
    <location>
        <begin position="1421"/>
        <end position="1442"/>
    </location>
</feature>
<dbReference type="InterPro" id="IPR024986">
    <property type="entry name" value="Nipped-B_C"/>
</dbReference>
<evidence type="ECO:0000256" key="2">
    <source>
        <dbReference type="ARBA" id="ARBA00009252"/>
    </source>
</evidence>
<dbReference type="GO" id="GO:1990414">
    <property type="term" value="P:replication-born double-strand break repair via sister chromatid exchange"/>
    <property type="evidence" value="ECO:0007669"/>
    <property type="project" value="TreeGrafter"/>
</dbReference>
<dbReference type="EMBL" id="CAUYUE010000007">
    <property type="protein sequence ID" value="CAK0782901.1"/>
    <property type="molecule type" value="Genomic_DNA"/>
</dbReference>
<dbReference type="SUPFAM" id="SSF48371">
    <property type="entry name" value="ARM repeat"/>
    <property type="match status" value="1"/>
</dbReference>
<organism evidence="9 10">
    <name type="scientific">Coccomyxa viridis</name>
    <dbReference type="NCBI Taxonomy" id="1274662"/>
    <lineage>
        <taxon>Eukaryota</taxon>
        <taxon>Viridiplantae</taxon>
        <taxon>Chlorophyta</taxon>
        <taxon>core chlorophytes</taxon>
        <taxon>Trebouxiophyceae</taxon>
        <taxon>Trebouxiophyceae incertae sedis</taxon>
        <taxon>Coccomyxaceae</taxon>
        <taxon>Coccomyxa</taxon>
    </lineage>
</organism>
<comment type="caution">
    <text evidence="9">The sequence shown here is derived from an EMBL/GenBank/DDBJ whole genome shotgun (WGS) entry which is preliminary data.</text>
</comment>
<accession>A0AAV1I819</accession>
<evidence type="ECO:0000256" key="3">
    <source>
        <dbReference type="ARBA" id="ARBA00022737"/>
    </source>
</evidence>
<evidence type="ECO:0000259" key="8">
    <source>
        <dbReference type="Pfam" id="PF12830"/>
    </source>
</evidence>
<name>A0AAV1I819_9CHLO</name>
<dbReference type="InterPro" id="IPR033031">
    <property type="entry name" value="Scc2/Nipped-B"/>
</dbReference>
<sequence>MEDSSKAPSSTFALSNLTQTNALPLLPLPEDPFEPSYDFQEASERLDAFSRDPELLLELQGLLQAADVTSIHLRRDVKGGNARALSTLEEALLQRNPDIFTYGAAPASARKAKRPAASDGTKPIQSPFEAARVDCYEKAQPPQESSEQLARASEQPDAIAAALAPVKRRRTSRQAERREVPAAAPPEQAAADLSKLLKTFLGQEEAQSAADNEEYGGEQQQSIGLSDEDDDEERDGSTAAKGCRADLPRLKRLSEQLLHARACGAIPLLPLEQLQRLLKALDAHLLRGRDKVLHRSEQAEGSDSADIAKATEACIAALYVLATPGLPKQAYPEDTIEHALDVLKFNLMSNVMAFHDARLCQIHRPHLLAAAAGEAESQEEQTPKKAKSASKSARKHSLQTSISIPPAVGALAGRLTVALELLAQLLAAVQLQASTVLPLLRTISQTLTVQGLELLQVKAIEALVEGFRQYPAQRSAVLDDIMGAVLPNLPTGKCTQRAFLIGEEEPLRTQMVSALILQLVQVSVQLPTSEVETSEQKDCFAPAMHWADVFWNVCLQRLAASRAQRNDADMDMKVLLEQITVDLLIVHNLPKCPAALPMVLRLVSALLSKAGMHSPDNSVRLVSVDLLGLIASQLCYEAFKANCEAEAVAGLLRQHSASAASSKGETDPGKQLLLAYLADRRHGDTALSSAATESMLCQSFASAAAQCQNTAGSEEEHASLLVDYRLQLTSLRRPAASPLTEKDAGMLARASMQAALSGKGRLQIVRRIAEATNAAKQAPTMRAKAVKALSGVVKSDTSLLALPDVQHSINGALKDEAASVRQAAVDLLGNHIGARRDLAMSYFDTLVSASRDTSTSVRKAAVRILWEACIRVPDFPRAAEACVAVLHRVADSEESIQDLVGKVFHGLWFASKREGSDVSTQYSPAVRAQQLAEVARTVYERGGPGIHVPLEGGHALVEVLRAALGREARERPRQCRQAGRELAAALLQGFLSASEAKDQDTFPHLLAMHALCLADVALCVPAQDAAKHVRCLAPYLKVAPLAPGQRSPDKDRREAECLLCKLAIVDDILQELGQAPKQLVDELEYDLVKLINKHSFMGVVSAACKVLASLAAHAKSAAVSLTASAQNYLAALRQSSGGLSAYCSRFLFILGHLLRYGIETIEAADQPPDRAVTAEACLSVFLSFFQAPTQAHGALKTREAALQALGCLGIARPGCLLSPETQAAMSEALQRSSPALLKMRGLHNLTELLKVEELRLTQAQSAAAETPLIASDKKKGKSKKGSAAALPTQNGLGDSLSIDSSILQNNWEAVLELATDAQRPEEFGSRDPGDPQNAAIRRHAVAVMDAVDRNGLVAPWTAVPHLLALTTDPNSEVSARAMRILRRMAERQPEMLQTCLAAGLKRTSALHEGICSNYHASTSAADAGKHGCLPSASSDTGRPEGP</sequence>
<dbReference type="GO" id="GO:0140588">
    <property type="term" value="P:chromatin looping"/>
    <property type="evidence" value="ECO:0007669"/>
    <property type="project" value="InterPro"/>
</dbReference>
<dbReference type="InterPro" id="IPR016024">
    <property type="entry name" value="ARM-type_fold"/>
</dbReference>
<reference evidence="9 10" key="1">
    <citation type="submission" date="2023-10" db="EMBL/GenBank/DDBJ databases">
        <authorList>
            <person name="Maclean D."/>
            <person name="Macfadyen A."/>
        </authorList>
    </citation>
    <scope>NUCLEOTIDE SEQUENCE [LARGE SCALE GENOMIC DNA]</scope>
</reference>
<feature type="region of interest" description="Disordered" evidence="7">
    <location>
        <begin position="204"/>
        <end position="241"/>
    </location>
</feature>
<evidence type="ECO:0000313" key="9">
    <source>
        <dbReference type="EMBL" id="CAK0782901.1"/>
    </source>
</evidence>
<feature type="compositionally biased region" description="Low complexity" evidence="7">
    <location>
        <begin position="1281"/>
        <end position="1290"/>
    </location>
</feature>
<dbReference type="Pfam" id="PF12830">
    <property type="entry name" value="Nipped-B_C"/>
    <property type="match status" value="1"/>
</dbReference>
<feature type="region of interest" description="Disordered" evidence="7">
    <location>
        <begin position="137"/>
        <end position="189"/>
    </location>
</feature>
<dbReference type="PANTHER" id="PTHR21704:SF18">
    <property type="entry name" value="NIPPED-B-LIKE PROTEIN"/>
    <property type="match status" value="1"/>
</dbReference>
<gene>
    <name evidence="9" type="ORF">CVIRNUC_006096</name>
</gene>
<feature type="region of interest" description="Disordered" evidence="7">
    <location>
        <begin position="1265"/>
        <end position="1290"/>
    </location>
</feature>
<dbReference type="GO" id="GO:0034087">
    <property type="term" value="P:establishment of mitotic sister chromatid cohesion"/>
    <property type="evidence" value="ECO:0007669"/>
    <property type="project" value="TreeGrafter"/>
</dbReference>
<dbReference type="PANTHER" id="PTHR21704">
    <property type="entry name" value="NIPPED-B-LIKE PROTEIN DELANGIN SCC2-RELATED"/>
    <property type="match status" value="1"/>
</dbReference>
<comment type="subcellular location">
    <subcellularLocation>
        <location evidence="1 6">Nucleus</location>
    </subcellularLocation>
</comment>
<evidence type="ECO:0000256" key="6">
    <source>
        <dbReference type="RuleBase" id="RU364107"/>
    </source>
</evidence>
<evidence type="ECO:0000256" key="7">
    <source>
        <dbReference type="SAM" id="MobiDB-lite"/>
    </source>
</evidence>
<evidence type="ECO:0000313" key="10">
    <source>
        <dbReference type="Proteomes" id="UP001314263"/>
    </source>
</evidence>
<feature type="domain" description="Sister chromatid cohesion C-terminal" evidence="8">
    <location>
        <begin position="1333"/>
        <end position="1414"/>
    </location>
</feature>
<protein>
    <recommendedName>
        <fullName evidence="6">Sister chromatid cohesion protein</fullName>
    </recommendedName>
</protein>
<proteinExistence type="inferred from homology"/>
<feature type="region of interest" description="Disordered" evidence="7">
    <location>
        <begin position="373"/>
        <end position="394"/>
    </location>
</feature>
<feature type="compositionally biased region" description="Basic residues" evidence="7">
    <location>
        <begin position="384"/>
        <end position="394"/>
    </location>
</feature>
<evidence type="ECO:0000256" key="4">
    <source>
        <dbReference type="ARBA" id="ARBA00023242"/>
    </source>
</evidence>
<dbReference type="Gene3D" id="1.25.10.10">
    <property type="entry name" value="Leucine-rich Repeat Variant"/>
    <property type="match status" value="1"/>
</dbReference>
<dbReference type="Pfam" id="PF12765">
    <property type="entry name" value="Cohesin_HEAT"/>
    <property type="match status" value="2"/>
</dbReference>
<keyword evidence="4 6" id="KW-0539">Nucleus</keyword>
<dbReference type="GO" id="GO:0003682">
    <property type="term" value="F:chromatin binding"/>
    <property type="evidence" value="ECO:0007669"/>
    <property type="project" value="TreeGrafter"/>
</dbReference>
<dbReference type="InterPro" id="IPR026003">
    <property type="entry name" value="Cohesin_HEAT"/>
</dbReference>